<protein>
    <submittedName>
        <fullName evidence="2">Uncharacterized protein</fullName>
    </submittedName>
</protein>
<organism evidence="2">
    <name type="scientific">marine sediment metagenome</name>
    <dbReference type="NCBI Taxonomy" id="412755"/>
    <lineage>
        <taxon>unclassified sequences</taxon>
        <taxon>metagenomes</taxon>
        <taxon>ecological metagenomes</taxon>
    </lineage>
</organism>
<feature type="transmembrane region" description="Helical" evidence="1">
    <location>
        <begin position="7"/>
        <end position="23"/>
    </location>
</feature>
<sequence>MDPALDFIWQNMLLGAIIYGVVISRGGDFWLPVGISAIVALVVSNRMGYEFVNVFGLDAYRKGAPGFISVIESSRLPLVEKIC</sequence>
<name>X1K7T7_9ZZZZ</name>
<feature type="transmembrane region" description="Helical" evidence="1">
    <location>
        <begin position="29"/>
        <end position="47"/>
    </location>
</feature>
<evidence type="ECO:0000313" key="2">
    <source>
        <dbReference type="EMBL" id="GAH89690.1"/>
    </source>
</evidence>
<dbReference type="EMBL" id="BARU01037768">
    <property type="protein sequence ID" value="GAH89690.1"/>
    <property type="molecule type" value="Genomic_DNA"/>
</dbReference>
<keyword evidence="1" id="KW-0472">Membrane</keyword>
<comment type="caution">
    <text evidence="2">The sequence shown here is derived from an EMBL/GenBank/DDBJ whole genome shotgun (WGS) entry which is preliminary data.</text>
</comment>
<keyword evidence="1" id="KW-0812">Transmembrane</keyword>
<feature type="non-terminal residue" evidence="2">
    <location>
        <position position="83"/>
    </location>
</feature>
<proteinExistence type="predicted"/>
<evidence type="ECO:0000256" key="1">
    <source>
        <dbReference type="SAM" id="Phobius"/>
    </source>
</evidence>
<reference evidence="2" key="1">
    <citation type="journal article" date="2014" name="Front. Microbiol.">
        <title>High frequency of phylogenetically diverse reductive dehalogenase-homologous genes in deep subseafloor sedimentary metagenomes.</title>
        <authorList>
            <person name="Kawai M."/>
            <person name="Futagami T."/>
            <person name="Toyoda A."/>
            <person name="Takaki Y."/>
            <person name="Nishi S."/>
            <person name="Hori S."/>
            <person name="Arai W."/>
            <person name="Tsubouchi T."/>
            <person name="Morono Y."/>
            <person name="Uchiyama I."/>
            <person name="Ito T."/>
            <person name="Fujiyama A."/>
            <person name="Inagaki F."/>
            <person name="Takami H."/>
        </authorList>
    </citation>
    <scope>NUCLEOTIDE SEQUENCE</scope>
    <source>
        <strain evidence="2">Expedition CK06-06</strain>
    </source>
</reference>
<gene>
    <name evidence="2" type="ORF">S03H2_58792</name>
</gene>
<keyword evidence="1" id="KW-1133">Transmembrane helix</keyword>
<accession>X1K7T7</accession>
<dbReference type="AlphaFoldDB" id="X1K7T7"/>